<evidence type="ECO:0000313" key="2">
    <source>
        <dbReference type="Proteomes" id="UP000028511"/>
    </source>
</evidence>
<reference evidence="1" key="1">
    <citation type="submission" date="2013-07" db="EMBL/GenBank/DDBJ databases">
        <title>Sub-species coevolution in mutualistic symbiosis.</title>
        <authorList>
            <person name="Murfin K."/>
            <person name="Klassen J."/>
            <person name="Lee M."/>
            <person name="Forst S."/>
            <person name="Stock P."/>
            <person name="Goodrich-Blair H."/>
        </authorList>
    </citation>
    <scope>NUCLEOTIDE SEQUENCE [LARGE SCALE GENOMIC DNA]</scope>
    <source>
        <strain evidence="1">Puntauvense</strain>
    </source>
</reference>
<dbReference type="HOGENOM" id="CLU_2003021_0_0_6"/>
<dbReference type="Gene3D" id="2.180.10.10">
    <property type="entry name" value="RHS repeat-associated core"/>
    <property type="match status" value="1"/>
</dbReference>
<dbReference type="RefSeq" id="WP_051870370.1">
    <property type="nucleotide sequence ID" value="NZ_CAWLWN010000038.1"/>
</dbReference>
<proteinExistence type="predicted"/>
<name>A0A077NL31_XENBV</name>
<organism evidence="1 2">
    <name type="scientific">Xenorhabdus bovienii str. puntauvense</name>
    <dbReference type="NCBI Taxonomy" id="1398201"/>
    <lineage>
        <taxon>Bacteria</taxon>
        <taxon>Pseudomonadati</taxon>
        <taxon>Pseudomonadota</taxon>
        <taxon>Gammaproteobacteria</taxon>
        <taxon>Enterobacterales</taxon>
        <taxon>Morganellaceae</taxon>
        <taxon>Xenorhabdus</taxon>
    </lineage>
</organism>
<dbReference type="AlphaFoldDB" id="A0A077NL31"/>
<gene>
    <name evidence="1" type="ORF">XBP1_400004</name>
</gene>
<evidence type="ECO:0000313" key="1">
    <source>
        <dbReference type="EMBL" id="CDG98610.1"/>
    </source>
</evidence>
<protein>
    <submittedName>
        <fullName evidence="1">Uncharacterized protein</fullName>
    </submittedName>
</protein>
<dbReference type="Proteomes" id="UP000028511">
    <property type="component" value="Unassembled WGS sequence"/>
</dbReference>
<dbReference type="EMBL" id="CBSW010000244">
    <property type="protein sequence ID" value="CDG98610.1"/>
    <property type="molecule type" value="Genomic_DNA"/>
</dbReference>
<comment type="caution">
    <text evidence="1">The sequence shown here is derived from an EMBL/GenBank/DDBJ whole genome shotgun (WGS) entry which is preliminary data.</text>
</comment>
<accession>A0A077NL31</accession>
<sequence>MFVSPTIATISQDIRISGYQVESIDPRLHDVQHADPTIQPNFHWQHDLSGNILHTKSVDSGNSFALNDIEGRPIQIINAQGIKYHYQYETAPLTGRLLSVDEQPVSEVTSRTIRPDSRNWIASL</sequence>